<keyword evidence="4" id="KW-1185">Reference proteome</keyword>
<dbReference type="GeneID" id="94824762"/>
<comment type="caution">
    <text evidence="3">The sequence shown here is derived from an EMBL/GenBank/DDBJ whole genome shotgun (WGS) entry which is preliminary data.</text>
</comment>
<feature type="compositionally biased region" description="Polar residues" evidence="2">
    <location>
        <begin position="1"/>
        <end position="60"/>
    </location>
</feature>
<accession>A0A1J4K756</accession>
<name>A0A1J4K756_9EUKA</name>
<organism evidence="3 4">
    <name type="scientific">Tritrichomonas foetus</name>
    <dbReference type="NCBI Taxonomy" id="1144522"/>
    <lineage>
        <taxon>Eukaryota</taxon>
        <taxon>Metamonada</taxon>
        <taxon>Parabasalia</taxon>
        <taxon>Tritrichomonadida</taxon>
        <taxon>Tritrichomonadidae</taxon>
        <taxon>Tritrichomonas</taxon>
    </lineage>
</organism>
<keyword evidence="1" id="KW-0175">Coiled coil</keyword>
<protein>
    <submittedName>
        <fullName evidence="3">Uncharacterized protein</fullName>
    </submittedName>
</protein>
<gene>
    <name evidence="3" type="ORF">TRFO_01365</name>
</gene>
<evidence type="ECO:0000256" key="1">
    <source>
        <dbReference type="SAM" id="Coils"/>
    </source>
</evidence>
<dbReference type="VEuPathDB" id="TrichDB:TRFO_01365"/>
<reference evidence="3" key="1">
    <citation type="submission" date="2016-10" db="EMBL/GenBank/DDBJ databases">
        <authorList>
            <person name="Benchimol M."/>
            <person name="Almeida L.G."/>
            <person name="Vasconcelos A.T."/>
            <person name="Perreira-Neves A."/>
            <person name="Rosa I.A."/>
            <person name="Tasca T."/>
            <person name="Bogo M.R."/>
            <person name="de Souza W."/>
        </authorList>
    </citation>
    <scope>NUCLEOTIDE SEQUENCE [LARGE SCALE GENOMIC DNA]</scope>
    <source>
        <strain evidence="3">K</strain>
    </source>
</reference>
<sequence length="213" mass="24815">MGNEESTTGENPNVQDPNENVNNADSTPSTMSIPIDDNSPNINTFNQQANQPTPIDTSPPSEVDDIRQIKIDETAPEFQQILNYQKSRTAKIRESYQTVALVDPAQIEMIKTLKDKTLNNEQLISQKKLTDDEMRNFQDRIAEPQKLYKEAKECFTNDRRSCNNEIFQTLEEKKEELDEKMKELAKEQAEYQKLLRQYQDLKREEQDLNRLNE</sequence>
<proteinExistence type="predicted"/>
<feature type="coiled-coil region" evidence="1">
    <location>
        <begin position="120"/>
        <end position="211"/>
    </location>
</feature>
<evidence type="ECO:0000256" key="2">
    <source>
        <dbReference type="SAM" id="MobiDB-lite"/>
    </source>
</evidence>
<evidence type="ECO:0000313" key="4">
    <source>
        <dbReference type="Proteomes" id="UP000179807"/>
    </source>
</evidence>
<dbReference type="EMBL" id="MLAK01000704">
    <property type="protein sequence ID" value="OHT07207.1"/>
    <property type="molecule type" value="Genomic_DNA"/>
</dbReference>
<evidence type="ECO:0000313" key="3">
    <source>
        <dbReference type="EMBL" id="OHT07207.1"/>
    </source>
</evidence>
<dbReference type="RefSeq" id="XP_068360343.1">
    <property type="nucleotide sequence ID" value="XM_068490058.1"/>
</dbReference>
<feature type="region of interest" description="Disordered" evidence="2">
    <location>
        <begin position="1"/>
        <end position="64"/>
    </location>
</feature>
<dbReference type="AlphaFoldDB" id="A0A1J4K756"/>
<dbReference type="Proteomes" id="UP000179807">
    <property type="component" value="Unassembled WGS sequence"/>
</dbReference>